<dbReference type="InterPro" id="IPR029058">
    <property type="entry name" value="AB_hydrolase_fold"/>
</dbReference>
<organism evidence="2 3">
    <name type="scientific">Aurantiacibacter gangjinensis</name>
    <dbReference type="NCBI Taxonomy" id="502682"/>
    <lineage>
        <taxon>Bacteria</taxon>
        <taxon>Pseudomonadati</taxon>
        <taxon>Pseudomonadota</taxon>
        <taxon>Alphaproteobacteria</taxon>
        <taxon>Sphingomonadales</taxon>
        <taxon>Erythrobacteraceae</taxon>
        <taxon>Aurantiacibacter</taxon>
    </lineage>
</organism>
<feature type="region of interest" description="Disordered" evidence="1">
    <location>
        <begin position="57"/>
        <end position="112"/>
    </location>
</feature>
<reference evidence="2 3" key="1">
    <citation type="submission" date="2015-04" db="EMBL/GenBank/DDBJ databases">
        <title>The draft genome sequence of Erythrobacr gangjinensis K7-2.</title>
        <authorList>
            <person name="Zhuang L."/>
            <person name="Liu Y."/>
            <person name="Shao Z."/>
        </authorList>
    </citation>
    <scope>NUCLEOTIDE SEQUENCE [LARGE SCALE GENOMIC DNA]</scope>
    <source>
        <strain evidence="2 3">K7-2</strain>
    </source>
</reference>
<dbReference type="STRING" id="502682.BMF35_a1361"/>
<evidence type="ECO:0000313" key="2">
    <source>
        <dbReference type="EMBL" id="KLE32095.1"/>
    </source>
</evidence>
<dbReference type="EMBL" id="LBHC01000002">
    <property type="protein sequence ID" value="KLE32095.1"/>
    <property type="molecule type" value="Genomic_DNA"/>
</dbReference>
<proteinExistence type="predicted"/>
<accession>A0A0G9MN12</accession>
<dbReference type="PATRIC" id="fig|502682.8.peg.2413"/>
<dbReference type="SUPFAM" id="SSF53474">
    <property type="entry name" value="alpha/beta-Hydrolases"/>
    <property type="match status" value="1"/>
</dbReference>
<comment type="caution">
    <text evidence="2">The sequence shown here is derived from an EMBL/GenBank/DDBJ whole genome shotgun (WGS) entry which is preliminary data.</text>
</comment>
<dbReference type="Gene3D" id="3.40.50.1820">
    <property type="entry name" value="alpha/beta hydrolase"/>
    <property type="match status" value="1"/>
</dbReference>
<sequence length="406" mass="44426">MRKFLYTITVLIVIVAAGLFALRVWGDELTEVAMVPDTEFVEQDPLELNAYQDPDMWFSRPGKGAANDPARWEPQFAEGDATNPAAPPEEPTASATPNGEVVQSDASAPDVSEAREEVPSFAVFFVHPTSYFNRSAWNATIDEAESQNRARIMVRGLASAFNQASEIWVPRYRQATFGAFLTDAPEATSAIDAAYRDVEQAFDFFLDSVPADRPIVLAGHSQGAYHITRLLQERGGDPALEGRIAMAYPIGWPISLENDLPELRLPACASASQSGCIVSWASFAEPADPGLFFRRYSSTPGFNGQPRGDSPILCVNPITGTLNGEAPMSENLGTLVPEEDFSTGELLPGAVPARCNEQGLLLIGDPPEMGNQRFPGNNYHLVDIPLFWKNLQQDVVTRMRSWQQTS</sequence>
<dbReference type="OrthoDB" id="9794645at2"/>
<dbReference type="Pfam" id="PF11288">
    <property type="entry name" value="DUF3089"/>
    <property type="match status" value="1"/>
</dbReference>
<evidence type="ECO:0008006" key="4">
    <source>
        <dbReference type="Google" id="ProtNLM"/>
    </source>
</evidence>
<dbReference type="InterPro" id="IPR021440">
    <property type="entry name" value="DUF3089"/>
</dbReference>
<gene>
    <name evidence="2" type="ORF">AAW01_11830</name>
</gene>
<name>A0A0G9MN12_9SPHN</name>
<dbReference type="AlphaFoldDB" id="A0A0G9MN12"/>
<dbReference type="Proteomes" id="UP000053070">
    <property type="component" value="Unassembled WGS sequence"/>
</dbReference>
<evidence type="ECO:0000313" key="3">
    <source>
        <dbReference type="Proteomes" id="UP000053070"/>
    </source>
</evidence>
<keyword evidence="3" id="KW-1185">Reference proteome</keyword>
<evidence type="ECO:0000256" key="1">
    <source>
        <dbReference type="SAM" id="MobiDB-lite"/>
    </source>
</evidence>
<protein>
    <recommendedName>
        <fullName evidence="4">DUF3089 domain-containing protein</fullName>
    </recommendedName>
</protein>